<accession>A0A382HH50</accession>
<protein>
    <submittedName>
        <fullName evidence="1">Uncharacterized protein</fullName>
    </submittedName>
</protein>
<name>A0A382HH50_9ZZZZ</name>
<dbReference type="AlphaFoldDB" id="A0A382HH50"/>
<evidence type="ECO:0000313" key="1">
    <source>
        <dbReference type="EMBL" id="SVB86529.1"/>
    </source>
</evidence>
<sequence length="57" mass="6406">MTAIKQTSAIIFVLVVFFIAQIICSSLKSDTNADYNQNHMLDNTRIRYFVPVGIING</sequence>
<reference evidence="1" key="1">
    <citation type="submission" date="2018-05" db="EMBL/GenBank/DDBJ databases">
        <authorList>
            <person name="Lanie J.A."/>
            <person name="Ng W.-L."/>
            <person name="Kazmierczak K.M."/>
            <person name="Andrzejewski T.M."/>
            <person name="Davidsen T.M."/>
            <person name="Wayne K.J."/>
            <person name="Tettelin H."/>
            <person name="Glass J.I."/>
            <person name="Rusch D."/>
            <person name="Podicherti R."/>
            <person name="Tsui H.-C.T."/>
            <person name="Winkler M.E."/>
        </authorList>
    </citation>
    <scope>NUCLEOTIDE SEQUENCE</scope>
</reference>
<proteinExistence type="predicted"/>
<gene>
    <name evidence="1" type="ORF">METZ01_LOCUS239383</name>
</gene>
<dbReference type="EMBL" id="UINC01061202">
    <property type="protein sequence ID" value="SVB86529.1"/>
    <property type="molecule type" value="Genomic_DNA"/>
</dbReference>
<organism evidence="1">
    <name type="scientific">marine metagenome</name>
    <dbReference type="NCBI Taxonomy" id="408172"/>
    <lineage>
        <taxon>unclassified sequences</taxon>
        <taxon>metagenomes</taxon>
        <taxon>ecological metagenomes</taxon>
    </lineage>
</organism>